<dbReference type="AlphaFoldDB" id="A0A8H4JU59"/>
<dbReference type="Proteomes" id="UP000536711">
    <property type="component" value="Unassembled WGS sequence"/>
</dbReference>
<name>A0A8H4JU59_9HYPO</name>
<evidence type="ECO:0000313" key="3">
    <source>
        <dbReference type="Proteomes" id="UP000536711"/>
    </source>
</evidence>
<accession>A0A8H4JU59</accession>
<dbReference type="OrthoDB" id="1470350at2759"/>
<keyword evidence="1" id="KW-0812">Transmembrane</keyword>
<proteinExistence type="predicted"/>
<gene>
    <name evidence="2" type="ORF">FACUT_4441</name>
</gene>
<evidence type="ECO:0000256" key="1">
    <source>
        <dbReference type="SAM" id="Phobius"/>
    </source>
</evidence>
<sequence>MNSLLDLALWATGFCIAFSIANFYWPHLRYDAKGITTGCQRASHTPSKYPFPVDFFFAVVKADKEKKVPEIIVPRCGRMRRAGAFEHYTLGNYQ</sequence>
<dbReference type="EMBL" id="JAADJF010000098">
    <property type="protein sequence ID" value="KAF4439087.1"/>
    <property type="molecule type" value="Genomic_DNA"/>
</dbReference>
<evidence type="ECO:0000313" key="2">
    <source>
        <dbReference type="EMBL" id="KAF4439087.1"/>
    </source>
</evidence>
<protein>
    <submittedName>
        <fullName evidence="2">Cytochrome P450 52A6</fullName>
    </submittedName>
</protein>
<comment type="caution">
    <text evidence="2">The sequence shown here is derived from an EMBL/GenBank/DDBJ whole genome shotgun (WGS) entry which is preliminary data.</text>
</comment>
<reference evidence="2 3" key="1">
    <citation type="submission" date="2020-01" db="EMBL/GenBank/DDBJ databases">
        <title>Identification and distribution of gene clusters putatively required for synthesis of sphingolipid metabolism inhibitors in phylogenetically diverse species of the filamentous fungus Fusarium.</title>
        <authorList>
            <person name="Kim H.-S."/>
            <person name="Busman M."/>
            <person name="Brown D.W."/>
            <person name="Divon H."/>
            <person name="Uhlig S."/>
            <person name="Proctor R.H."/>
        </authorList>
    </citation>
    <scope>NUCLEOTIDE SEQUENCE [LARGE SCALE GENOMIC DNA]</scope>
    <source>
        <strain evidence="2 3">NRRL 13308</strain>
    </source>
</reference>
<keyword evidence="3" id="KW-1185">Reference proteome</keyword>
<organism evidence="2 3">
    <name type="scientific">Fusarium acutatum</name>
    <dbReference type="NCBI Taxonomy" id="78861"/>
    <lineage>
        <taxon>Eukaryota</taxon>
        <taxon>Fungi</taxon>
        <taxon>Dikarya</taxon>
        <taxon>Ascomycota</taxon>
        <taxon>Pezizomycotina</taxon>
        <taxon>Sordariomycetes</taxon>
        <taxon>Hypocreomycetidae</taxon>
        <taxon>Hypocreales</taxon>
        <taxon>Nectriaceae</taxon>
        <taxon>Fusarium</taxon>
        <taxon>Fusarium fujikuroi species complex</taxon>
    </lineage>
</organism>
<keyword evidence="1" id="KW-1133">Transmembrane helix</keyword>
<feature type="transmembrane region" description="Helical" evidence="1">
    <location>
        <begin position="7"/>
        <end position="25"/>
    </location>
</feature>
<keyword evidence="1" id="KW-0472">Membrane</keyword>